<evidence type="ECO:0000313" key="1">
    <source>
        <dbReference type="EMBL" id="KAG5594669.1"/>
    </source>
</evidence>
<keyword evidence="2" id="KW-1185">Reference proteome</keyword>
<dbReference type="EMBL" id="JACXVP010000007">
    <property type="protein sequence ID" value="KAG5594669.1"/>
    <property type="molecule type" value="Genomic_DNA"/>
</dbReference>
<dbReference type="Proteomes" id="UP000824120">
    <property type="component" value="Chromosome 7"/>
</dbReference>
<accession>A0A9J5Y375</accession>
<protein>
    <submittedName>
        <fullName evidence="1">Uncharacterized protein</fullName>
    </submittedName>
</protein>
<sequence>MVKEGKHIKARYFSYVCIDKDSLAREFPQILRQIRELHMEFIFVELRNYNLHMVREFYAHWARREISFCDCTGSRRAYHSQEHTPTPPGHSIYTVWFLVHSAIDQVQREEISLISSLCSHA</sequence>
<proteinExistence type="predicted"/>
<reference evidence="1 2" key="1">
    <citation type="submission" date="2020-09" db="EMBL/GenBank/DDBJ databases">
        <title>De no assembly of potato wild relative species, Solanum commersonii.</title>
        <authorList>
            <person name="Cho K."/>
        </authorList>
    </citation>
    <scope>NUCLEOTIDE SEQUENCE [LARGE SCALE GENOMIC DNA]</scope>
    <source>
        <strain evidence="1">LZ3.2</strain>
        <tissue evidence="1">Leaf</tissue>
    </source>
</reference>
<name>A0A9J5Y375_SOLCO</name>
<dbReference type="AlphaFoldDB" id="A0A9J5Y375"/>
<evidence type="ECO:0000313" key="2">
    <source>
        <dbReference type="Proteomes" id="UP000824120"/>
    </source>
</evidence>
<comment type="caution">
    <text evidence="1">The sequence shown here is derived from an EMBL/GenBank/DDBJ whole genome shotgun (WGS) entry which is preliminary data.</text>
</comment>
<gene>
    <name evidence="1" type="ORF">H5410_035901</name>
</gene>
<organism evidence="1 2">
    <name type="scientific">Solanum commersonii</name>
    <name type="common">Commerson's wild potato</name>
    <name type="synonym">Commerson's nightshade</name>
    <dbReference type="NCBI Taxonomy" id="4109"/>
    <lineage>
        <taxon>Eukaryota</taxon>
        <taxon>Viridiplantae</taxon>
        <taxon>Streptophyta</taxon>
        <taxon>Embryophyta</taxon>
        <taxon>Tracheophyta</taxon>
        <taxon>Spermatophyta</taxon>
        <taxon>Magnoliopsida</taxon>
        <taxon>eudicotyledons</taxon>
        <taxon>Gunneridae</taxon>
        <taxon>Pentapetalae</taxon>
        <taxon>asterids</taxon>
        <taxon>lamiids</taxon>
        <taxon>Solanales</taxon>
        <taxon>Solanaceae</taxon>
        <taxon>Solanoideae</taxon>
        <taxon>Solaneae</taxon>
        <taxon>Solanum</taxon>
    </lineage>
</organism>